<organism evidence="1 2">
    <name type="scientific">Oceanidesulfovibrio indonesiensis</name>
    <dbReference type="NCBI Taxonomy" id="54767"/>
    <lineage>
        <taxon>Bacteria</taxon>
        <taxon>Pseudomonadati</taxon>
        <taxon>Thermodesulfobacteriota</taxon>
        <taxon>Desulfovibrionia</taxon>
        <taxon>Desulfovibrionales</taxon>
        <taxon>Desulfovibrionaceae</taxon>
        <taxon>Oceanidesulfovibrio</taxon>
    </lineage>
</organism>
<accession>A0A7M3MB12</accession>
<keyword evidence="2" id="KW-1185">Reference proteome</keyword>
<evidence type="ECO:0000313" key="1">
    <source>
        <dbReference type="EMBL" id="TVM14545.1"/>
    </source>
</evidence>
<dbReference type="AlphaFoldDB" id="A0A7M3MB12"/>
<proteinExistence type="predicted"/>
<reference evidence="1 2" key="1">
    <citation type="submission" date="2018-06" db="EMBL/GenBank/DDBJ databases">
        <title>Complete genome of Desulfovibrio indonesiensis P37SLT.</title>
        <authorList>
            <person name="Crispim J.S."/>
            <person name="Vidigal P.M.P."/>
            <person name="Silva L.C.F."/>
            <person name="Laguardia C.N."/>
            <person name="Araujo L.C."/>
            <person name="Dias R.S."/>
            <person name="Sousa M.P."/>
            <person name="Paula S.O."/>
            <person name="Silva C."/>
        </authorList>
    </citation>
    <scope>NUCLEOTIDE SEQUENCE [LARGE SCALE GENOMIC DNA]</scope>
    <source>
        <strain evidence="1 2">P37SLT</strain>
    </source>
</reference>
<dbReference type="Proteomes" id="UP000448292">
    <property type="component" value="Unassembled WGS sequence"/>
</dbReference>
<dbReference type="RefSeq" id="WP_144304489.1">
    <property type="nucleotide sequence ID" value="NZ_QMIE01000023.1"/>
</dbReference>
<gene>
    <name evidence="1" type="ORF">DPQ33_17340</name>
</gene>
<protein>
    <submittedName>
        <fullName evidence="1">Uncharacterized protein</fullName>
    </submittedName>
</protein>
<comment type="caution">
    <text evidence="1">The sequence shown here is derived from an EMBL/GenBank/DDBJ whole genome shotgun (WGS) entry which is preliminary data.</text>
</comment>
<dbReference type="OrthoDB" id="2083258at2"/>
<dbReference type="EMBL" id="QMIE01000023">
    <property type="protein sequence ID" value="TVM14545.1"/>
    <property type="molecule type" value="Genomic_DNA"/>
</dbReference>
<evidence type="ECO:0000313" key="2">
    <source>
        <dbReference type="Proteomes" id="UP000448292"/>
    </source>
</evidence>
<name>A0A7M3MB12_9BACT</name>
<sequence length="103" mass="11995">MIDKATAMETVLERLAKLPAGDALDMRTYKRNRSVVLHKTGEDSYNAIQDGYEKAVYEDLNAKKLKKLLKTLFKKEFPRSTKIRLYTLEAFDPAEERPRMKEL</sequence>